<accession>J7G7S0</accession>
<dbReference type="GO" id="GO:0003723">
    <property type="term" value="F:RNA binding"/>
    <property type="evidence" value="ECO:0007669"/>
    <property type="project" value="UniProtKB-UniRule"/>
</dbReference>
<comment type="similarity">
    <text evidence="1 7">Belongs to the universal ribosomal protein uS3 family.</text>
</comment>
<keyword evidence="9" id="KW-0542">Nucleomorph</keyword>
<evidence type="ECO:0000256" key="5">
    <source>
        <dbReference type="ARBA" id="ARBA00035408"/>
    </source>
</evidence>
<dbReference type="InterPro" id="IPR015946">
    <property type="entry name" value="KH_dom-like_a/b"/>
</dbReference>
<dbReference type="PANTHER" id="PTHR11760:SF32">
    <property type="entry name" value="SMALL RIBOSOMAL SUBUNIT PROTEIN US3"/>
    <property type="match status" value="1"/>
</dbReference>
<dbReference type="Pfam" id="PF07650">
    <property type="entry name" value="KH_2"/>
    <property type="match status" value="1"/>
</dbReference>
<dbReference type="PROSITE" id="PS50823">
    <property type="entry name" value="KH_TYPE_2"/>
    <property type="match status" value="1"/>
</dbReference>
<dbReference type="InterPro" id="IPR018280">
    <property type="entry name" value="Ribosomal_uS3_CS"/>
</dbReference>
<name>J7G7S0_9CRYP</name>
<protein>
    <recommendedName>
        <fullName evidence="5">40S ribosomal protein S3</fullName>
    </recommendedName>
</protein>
<keyword evidence="3 7" id="KW-0689">Ribosomal protein</keyword>
<dbReference type="GO" id="GO:0006412">
    <property type="term" value="P:translation"/>
    <property type="evidence" value="ECO:0007669"/>
    <property type="project" value="InterPro"/>
</dbReference>
<reference evidence="9 10" key="1">
    <citation type="journal article" date="2012" name="Genome Biol. Evol.">
        <title>Nucleomorph genome sequence of the cryptophyte alga Chroomonas mesostigmatica CCMP1168 reveals lineage-specific gene loss and genome complexity.</title>
        <authorList>
            <person name="Moore C.E."/>
            <person name="Curtis B."/>
            <person name="Mills T."/>
            <person name="Tanifuji G."/>
            <person name="Archibald J.M."/>
        </authorList>
    </citation>
    <scope>NUCLEOTIDE SEQUENCE [LARGE SCALE GENOMIC DNA]</scope>
    <source>
        <strain evidence="9 10">CCMP1168</strain>
    </source>
</reference>
<evidence type="ECO:0000256" key="7">
    <source>
        <dbReference type="RuleBase" id="RU003624"/>
    </source>
</evidence>
<feature type="domain" description="KH type-2" evidence="8">
    <location>
        <begin position="21"/>
        <end position="92"/>
    </location>
</feature>
<dbReference type="GO" id="GO:0005634">
    <property type="term" value="C:nucleus"/>
    <property type="evidence" value="ECO:0007669"/>
    <property type="project" value="TreeGrafter"/>
</dbReference>
<evidence type="ECO:0000313" key="10">
    <source>
        <dbReference type="Proteomes" id="UP000243348"/>
    </source>
</evidence>
<dbReference type="NCBIfam" id="TIGR01008">
    <property type="entry name" value="uS3_euk_arch"/>
    <property type="match status" value="1"/>
</dbReference>
<organism evidence="9 10">
    <name type="scientific">Chroomonas mesostigmatica CCMP1168</name>
    <dbReference type="NCBI Taxonomy" id="1195612"/>
    <lineage>
        <taxon>Eukaryota</taxon>
        <taxon>Cryptophyceae</taxon>
        <taxon>Pyrenomonadales</taxon>
        <taxon>Chroomonadaceae</taxon>
        <taxon>Chroomonas</taxon>
    </lineage>
</organism>
<keyword evidence="4 7" id="KW-0687">Ribonucleoprotein</keyword>
<evidence type="ECO:0000256" key="6">
    <source>
        <dbReference type="PROSITE-ProRule" id="PRU00118"/>
    </source>
</evidence>
<dbReference type="Gene3D" id="3.30.300.20">
    <property type="match status" value="1"/>
</dbReference>
<dbReference type="PROSITE" id="PS00548">
    <property type="entry name" value="RIBOSOMAL_S3"/>
    <property type="match status" value="1"/>
</dbReference>
<dbReference type="GO" id="GO:0003735">
    <property type="term" value="F:structural constituent of ribosome"/>
    <property type="evidence" value="ECO:0007669"/>
    <property type="project" value="InterPro"/>
</dbReference>
<evidence type="ECO:0000256" key="4">
    <source>
        <dbReference type="ARBA" id="ARBA00023274"/>
    </source>
</evidence>
<sequence>MKSILSIKKKFIIDGVFFSELNEFLCKELSEEGYANVEIRKTPLKIEIILKMTQSYTIMSYKGRRIGEISAMIKKRFNFGDNFISLFVEKIINRGLSANSQAELLRYKLVKGIITRKACYSILRSTMESGAKGCLISVSGKIKGQRAKTMKFIDGYIIHSGQPVEDYVEKATRHCFLKQGMIGVKISIMLPWDPVGTIGPKKPLPDVVTVLENRISF</sequence>
<dbReference type="InterPro" id="IPR004044">
    <property type="entry name" value="KH_dom_type_2"/>
</dbReference>
<keyword evidence="2 6" id="KW-0694">RNA-binding</keyword>
<dbReference type="Pfam" id="PF00189">
    <property type="entry name" value="Ribosomal_S3_C"/>
    <property type="match status" value="1"/>
</dbReference>
<dbReference type="EMBL" id="CP003680">
    <property type="protein sequence ID" value="AFP65353.1"/>
    <property type="molecule type" value="Genomic_DNA"/>
</dbReference>
<gene>
    <name evidence="9" type="primary">rps3</name>
    <name evidence="9" type="ORF">CMESO_167</name>
</gene>
<dbReference type="InterPro" id="IPR009019">
    <property type="entry name" value="KH_sf_prok-type"/>
</dbReference>
<dbReference type="CDD" id="cd02413">
    <property type="entry name" value="KH-II_40S_S3"/>
    <property type="match status" value="1"/>
</dbReference>
<dbReference type="InterPro" id="IPR001351">
    <property type="entry name" value="Ribosomal_uS3_C"/>
</dbReference>
<geneLocation type="nucleomorph" evidence="9"/>
<dbReference type="FunFam" id="3.30.300.20:FF:000006">
    <property type="entry name" value="40S ribosomal protein S3"/>
    <property type="match status" value="1"/>
</dbReference>
<dbReference type="Proteomes" id="UP000243348">
    <property type="component" value="Nucleomorph 1"/>
</dbReference>
<dbReference type="SUPFAM" id="SSF54821">
    <property type="entry name" value="Ribosomal protein S3 C-terminal domain"/>
    <property type="match status" value="1"/>
</dbReference>
<dbReference type="NCBIfam" id="NF003219">
    <property type="entry name" value="PRK04191.1"/>
    <property type="match status" value="1"/>
</dbReference>
<evidence type="ECO:0000256" key="2">
    <source>
        <dbReference type="ARBA" id="ARBA00022884"/>
    </source>
</evidence>
<dbReference type="InterPro" id="IPR057258">
    <property type="entry name" value="Ribosomal_uS3"/>
</dbReference>
<dbReference type="PANTHER" id="PTHR11760">
    <property type="entry name" value="30S/40S RIBOSOMAL PROTEIN S3"/>
    <property type="match status" value="1"/>
</dbReference>
<proteinExistence type="inferred from homology"/>
<evidence type="ECO:0000256" key="3">
    <source>
        <dbReference type="ARBA" id="ARBA00022980"/>
    </source>
</evidence>
<dbReference type="SUPFAM" id="SSF54814">
    <property type="entry name" value="Prokaryotic type KH domain (KH-domain type II)"/>
    <property type="match status" value="1"/>
</dbReference>
<evidence type="ECO:0000313" key="9">
    <source>
        <dbReference type="EMBL" id="AFP65353.1"/>
    </source>
</evidence>
<dbReference type="InterPro" id="IPR005703">
    <property type="entry name" value="Ribosomal_uS3_euk/arc"/>
</dbReference>
<evidence type="ECO:0000259" key="8">
    <source>
        <dbReference type="PROSITE" id="PS50823"/>
    </source>
</evidence>
<evidence type="ECO:0000256" key="1">
    <source>
        <dbReference type="ARBA" id="ARBA00010761"/>
    </source>
</evidence>
<dbReference type="AlphaFoldDB" id="J7G7S0"/>
<dbReference type="InterPro" id="IPR036419">
    <property type="entry name" value="Ribosomal_S3_C_sf"/>
</dbReference>
<dbReference type="Gene3D" id="3.30.1140.32">
    <property type="entry name" value="Ribosomal protein S3, C-terminal domain"/>
    <property type="match status" value="1"/>
</dbReference>
<dbReference type="GO" id="GO:0022627">
    <property type="term" value="C:cytosolic small ribosomal subunit"/>
    <property type="evidence" value="ECO:0007669"/>
    <property type="project" value="TreeGrafter"/>
</dbReference>